<dbReference type="EMBL" id="MEZK01000022">
    <property type="protein sequence ID" value="OGD62356.1"/>
    <property type="molecule type" value="Genomic_DNA"/>
</dbReference>
<dbReference type="InterPro" id="IPR002686">
    <property type="entry name" value="Transposase_17"/>
</dbReference>
<protein>
    <recommendedName>
        <fullName evidence="1">Transposase IS200-like domain-containing protein</fullName>
    </recommendedName>
</protein>
<accession>A0A1F5E4W1</accession>
<name>A0A1F5E4W1_9BACT</name>
<dbReference type="GO" id="GO:0006313">
    <property type="term" value="P:DNA transposition"/>
    <property type="evidence" value="ECO:0007669"/>
    <property type="project" value="InterPro"/>
</dbReference>
<dbReference type="GO" id="GO:0043565">
    <property type="term" value="F:sequence-specific DNA binding"/>
    <property type="evidence" value="ECO:0007669"/>
    <property type="project" value="TreeGrafter"/>
</dbReference>
<proteinExistence type="predicted"/>
<comment type="caution">
    <text evidence="2">The sequence shown here is derived from an EMBL/GenBank/DDBJ whole genome shotgun (WGS) entry which is preliminary data.</text>
</comment>
<dbReference type="GO" id="GO:0004803">
    <property type="term" value="F:transposase activity"/>
    <property type="evidence" value="ECO:0007669"/>
    <property type="project" value="InterPro"/>
</dbReference>
<organism evidence="2 3">
    <name type="scientific">Candidatus Beckwithbacteria bacterium RBG_13_42_9</name>
    <dbReference type="NCBI Taxonomy" id="1797457"/>
    <lineage>
        <taxon>Bacteria</taxon>
        <taxon>Candidatus Beckwithiibacteriota</taxon>
    </lineage>
</organism>
<dbReference type="PANTHER" id="PTHR36966">
    <property type="entry name" value="REP-ASSOCIATED TYROSINE TRANSPOSASE"/>
    <property type="match status" value="1"/>
</dbReference>
<dbReference type="SUPFAM" id="SSF143422">
    <property type="entry name" value="Transposase IS200-like"/>
    <property type="match status" value="1"/>
</dbReference>
<evidence type="ECO:0000313" key="2">
    <source>
        <dbReference type="EMBL" id="OGD62356.1"/>
    </source>
</evidence>
<dbReference type="Proteomes" id="UP000177006">
    <property type="component" value="Unassembled WGS sequence"/>
</dbReference>
<dbReference type="AlphaFoldDB" id="A0A1F5E4W1"/>
<dbReference type="InterPro" id="IPR052715">
    <property type="entry name" value="RAYT_transposase"/>
</dbReference>
<dbReference type="PANTHER" id="PTHR36966:SF1">
    <property type="entry name" value="REP-ASSOCIATED TYROSINE TRANSPOSASE"/>
    <property type="match status" value="1"/>
</dbReference>
<dbReference type="SMART" id="SM01321">
    <property type="entry name" value="Y1_Tnp"/>
    <property type="match status" value="1"/>
</dbReference>
<gene>
    <name evidence="2" type="ORF">A2160_03865</name>
</gene>
<dbReference type="Pfam" id="PF01797">
    <property type="entry name" value="Y1_Tnp"/>
    <property type="match status" value="1"/>
</dbReference>
<dbReference type="InterPro" id="IPR036515">
    <property type="entry name" value="Transposase_17_sf"/>
</dbReference>
<sequence>MRVTISGGYKNLRLKDYDYKNGWFFITNKTNFSQPYLKEEILDLVKREIKSINKICSGVNLDFATVVPTHVHAILVFQNSQLPLSDVWRRFKARTTLFAKRGRLLTDKSLWQRNYFEHVIRTDKALSKIREYIQNNPLKENLPLSEIYE</sequence>
<evidence type="ECO:0000313" key="3">
    <source>
        <dbReference type="Proteomes" id="UP000177006"/>
    </source>
</evidence>
<feature type="domain" description="Transposase IS200-like" evidence="1">
    <location>
        <begin position="19"/>
        <end position="136"/>
    </location>
</feature>
<evidence type="ECO:0000259" key="1">
    <source>
        <dbReference type="SMART" id="SM01321"/>
    </source>
</evidence>
<dbReference type="Gene3D" id="3.30.70.1290">
    <property type="entry name" value="Transposase IS200-like"/>
    <property type="match status" value="1"/>
</dbReference>
<reference evidence="2 3" key="1">
    <citation type="journal article" date="2016" name="Nat. Commun.">
        <title>Thousands of microbial genomes shed light on interconnected biogeochemical processes in an aquifer system.</title>
        <authorList>
            <person name="Anantharaman K."/>
            <person name="Brown C.T."/>
            <person name="Hug L.A."/>
            <person name="Sharon I."/>
            <person name="Castelle C.J."/>
            <person name="Probst A.J."/>
            <person name="Thomas B.C."/>
            <person name="Singh A."/>
            <person name="Wilkins M.J."/>
            <person name="Karaoz U."/>
            <person name="Brodie E.L."/>
            <person name="Williams K.H."/>
            <person name="Hubbard S.S."/>
            <person name="Banfield J.F."/>
        </authorList>
    </citation>
    <scope>NUCLEOTIDE SEQUENCE [LARGE SCALE GENOMIC DNA]</scope>
</reference>